<keyword evidence="5" id="KW-0256">Endoplasmic reticulum</keyword>
<dbReference type="PANTHER" id="PTHR13202:SF0">
    <property type="entry name" value="SIGNAL PEPTIDASE COMPLEX SUBUNIT 1"/>
    <property type="match status" value="1"/>
</dbReference>
<dbReference type="GO" id="GO:0045047">
    <property type="term" value="P:protein targeting to ER"/>
    <property type="evidence" value="ECO:0007669"/>
    <property type="project" value="TreeGrafter"/>
</dbReference>
<keyword evidence="6 10" id="KW-1133">Transmembrane helix</keyword>
<evidence type="ECO:0000256" key="2">
    <source>
        <dbReference type="ARBA" id="ARBA00005245"/>
    </source>
</evidence>
<comment type="subcellular location">
    <subcellularLocation>
        <location evidence="1">Endoplasmic reticulum membrane</location>
        <topology evidence="1">Multi-pass membrane protein</topology>
    </subcellularLocation>
</comment>
<comment type="similarity">
    <text evidence="2">Belongs to the SPCS1 family.</text>
</comment>
<evidence type="ECO:0000256" key="9">
    <source>
        <dbReference type="ARBA" id="ARBA00045204"/>
    </source>
</evidence>
<evidence type="ECO:0000256" key="10">
    <source>
        <dbReference type="SAM" id="Phobius"/>
    </source>
</evidence>
<dbReference type="OrthoDB" id="263893at2759"/>
<evidence type="ECO:0000256" key="1">
    <source>
        <dbReference type="ARBA" id="ARBA00004477"/>
    </source>
</evidence>
<keyword evidence="7 10" id="KW-0472">Membrane</keyword>
<keyword evidence="12" id="KW-1185">Reference proteome</keyword>
<evidence type="ECO:0000313" key="11">
    <source>
        <dbReference type="EMBL" id="VDD85809.1"/>
    </source>
</evidence>
<protein>
    <recommendedName>
        <fullName evidence="3">Signal peptidase complex subunit 1</fullName>
    </recommendedName>
    <alternativeName>
        <fullName evidence="8">Microsomal signal peptidase 12 kDa subunit</fullName>
    </alternativeName>
</protein>
<evidence type="ECO:0000256" key="3">
    <source>
        <dbReference type="ARBA" id="ARBA00017059"/>
    </source>
</evidence>
<feature type="transmembrane region" description="Helical" evidence="10">
    <location>
        <begin position="54"/>
        <end position="77"/>
    </location>
</feature>
<keyword evidence="4 10" id="KW-0812">Transmembrane</keyword>
<dbReference type="Pfam" id="PF06645">
    <property type="entry name" value="SPC12"/>
    <property type="match status" value="1"/>
</dbReference>
<comment type="function">
    <text evidence="9">Component of the signal peptidase complex (SPC) which catalyzes the cleavage of N-terminal signal sequences from nascent proteins as they are translocated into the lumen of the endoplasmic reticulum. Dispensable for SPC enzymatic activity.</text>
</comment>
<evidence type="ECO:0000256" key="4">
    <source>
        <dbReference type="ARBA" id="ARBA00022692"/>
    </source>
</evidence>
<name>A0A0N4UV01_ENTVE</name>
<dbReference type="Proteomes" id="UP000274131">
    <property type="component" value="Unassembled WGS sequence"/>
</dbReference>
<dbReference type="InterPro" id="IPR009542">
    <property type="entry name" value="Spc1/SPCS1"/>
</dbReference>
<gene>
    <name evidence="11" type="ORF">EVEC_LOCUS952</name>
</gene>
<evidence type="ECO:0000256" key="5">
    <source>
        <dbReference type="ARBA" id="ARBA00022824"/>
    </source>
</evidence>
<evidence type="ECO:0000313" key="12">
    <source>
        <dbReference type="Proteomes" id="UP000274131"/>
    </source>
</evidence>
<accession>A0A0N4UV01</accession>
<reference evidence="13" key="1">
    <citation type="submission" date="2017-02" db="UniProtKB">
        <authorList>
            <consortium name="WormBaseParasite"/>
        </authorList>
    </citation>
    <scope>IDENTIFICATION</scope>
</reference>
<evidence type="ECO:0000313" key="13">
    <source>
        <dbReference type="WBParaSite" id="EVEC_0000124401-mRNA-1"/>
    </source>
</evidence>
<dbReference type="EMBL" id="UXUI01007152">
    <property type="protein sequence ID" value="VDD85809.1"/>
    <property type="molecule type" value="Genomic_DNA"/>
</dbReference>
<proteinExistence type="inferred from homology"/>
<dbReference type="AlphaFoldDB" id="A0A0N4UV01"/>
<sequence length="104" mass="11889">MDGVIQMLPAPLRQFSTYIDFVGQRKAERIYQVILVLFAIIGFILGYITQQLSVAIYTLGIGLLLSVLLVVPPWPFLRQNPIHWQPLSMSSSSKKREKDTKKTR</sequence>
<dbReference type="GO" id="GO:0006465">
    <property type="term" value="P:signal peptide processing"/>
    <property type="evidence" value="ECO:0007669"/>
    <property type="project" value="InterPro"/>
</dbReference>
<dbReference type="PANTHER" id="PTHR13202">
    <property type="entry name" value="MICROSOMAL SIGNAL PEPTIDASE 12 KDA SUBUNIT"/>
    <property type="match status" value="1"/>
</dbReference>
<feature type="transmembrane region" description="Helical" evidence="10">
    <location>
        <begin position="30"/>
        <end position="48"/>
    </location>
</feature>
<dbReference type="WBParaSite" id="EVEC_0000124401-mRNA-1">
    <property type="protein sequence ID" value="EVEC_0000124401-mRNA-1"/>
    <property type="gene ID" value="EVEC_0000124401"/>
</dbReference>
<evidence type="ECO:0000256" key="8">
    <source>
        <dbReference type="ARBA" id="ARBA00032913"/>
    </source>
</evidence>
<dbReference type="STRING" id="51028.A0A0N4UV01"/>
<evidence type="ECO:0000256" key="7">
    <source>
        <dbReference type="ARBA" id="ARBA00023136"/>
    </source>
</evidence>
<reference evidence="11 12" key="2">
    <citation type="submission" date="2018-10" db="EMBL/GenBank/DDBJ databases">
        <authorList>
            <consortium name="Pathogen Informatics"/>
        </authorList>
    </citation>
    <scope>NUCLEOTIDE SEQUENCE [LARGE SCALE GENOMIC DNA]</scope>
</reference>
<evidence type="ECO:0000256" key="6">
    <source>
        <dbReference type="ARBA" id="ARBA00022989"/>
    </source>
</evidence>
<dbReference type="GO" id="GO:0005787">
    <property type="term" value="C:signal peptidase complex"/>
    <property type="evidence" value="ECO:0007669"/>
    <property type="project" value="InterPro"/>
</dbReference>
<organism evidence="13">
    <name type="scientific">Enterobius vermicularis</name>
    <name type="common">Human pinworm</name>
    <dbReference type="NCBI Taxonomy" id="51028"/>
    <lineage>
        <taxon>Eukaryota</taxon>
        <taxon>Metazoa</taxon>
        <taxon>Ecdysozoa</taxon>
        <taxon>Nematoda</taxon>
        <taxon>Chromadorea</taxon>
        <taxon>Rhabditida</taxon>
        <taxon>Spirurina</taxon>
        <taxon>Oxyuridomorpha</taxon>
        <taxon>Oxyuroidea</taxon>
        <taxon>Oxyuridae</taxon>
        <taxon>Enterobius</taxon>
    </lineage>
</organism>